<dbReference type="Gene3D" id="3.30.300.20">
    <property type="match status" value="1"/>
</dbReference>
<dbReference type="KEGG" id="lacs:H4075_15670"/>
<evidence type="ECO:0000313" key="1">
    <source>
        <dbReference type="EMBL" id="QNA43508.1"/>
    </source>
</evidence>
<evidence type="ECO:0000313" key="2">
    <source>
        <dbReference type="Proteomes" id="UP000515344"/>
    </source>
</evidence>
<proteinExistence type="predicted"/>
<organism evidence="1 2">
    <name type="scientific">Lacibacter sediminis</name>
    <dbReference type="NCBI Taxonomy" id="2760713"/>
    <lineage>
        <taxon>Bacteria</taxon>
        <taxon>Pseudomonadati</taxon>
        <taxon>Bacteroidota</taxon>
        <taxon>Chitinophagia</taxon>
        <taxon>Chitinophagales</taxon>
        <taxon>Chitinophagaceae</taxon>
        <taxon>Lacibacter</taxon>
    </lineage>
</organism>
<dbReference type="Proteomes" id="UP000515344">
    <property type="component" value="Chromosome"/>
</dbReference>
<dbReference type="Pfam" id="PF02566">
    <property type="entry name" value="OsmC"/>
    <property type="match status" value="1"/>
</dbReference>
<dbReference type="AlphaFoldDB" id="A0A7G5XDF5"/>
<dbReference type="SUPFAM" id="SSF82784">
    <property type="entry name" value="OsmC-like"/>
    <property type="match status" value="1"/>
</dbReference>
<reference evidence="2" key="1">
    <citation type="submission" date="2020-08" db="EMBL/GenBank/DDBJ databases">
        <title>Lacibacter sp. S13-6-6 genome sequencing.</title>
        <authorList>
            <person name="Jin L."/>
        </authorList>
    </citation>
    <scope>NUCLEOTIDE SEQUENCE [LARGE SCALE GENOMIC DNA]</scope>
    <source>
        <strain evidence="2">S13-6-6</strain>
    </source>
</reference>
<accession>A0A7G5XDF5</accession>
<protein>
    <submittedName>
        <fullName evidence="1">OsmC family protein</fullName>
    </submittedName>
</protein>
<dbReference type="InterPro" id="IPR015946">
    <property type="entry name" value="KH_dom-like_a/b"/>
</dbReference>
<sequence>MADHKVITRFEGGMRFSSQLDEHTIIIDTPVNDGGTNMGPRPKKLMLSSLAGCTGIDVVGMLNKMRVEFSDFSMDIEADLSEDSPKTYTDVKITYIIKVKEDDQGKVKKAVTLSKEKYCGVSAMFSQFADMDYEILFL</sequence>
<dbReference type="EMBL" id="CP060007">
    <property type="protein sequence ID" value="QNA43508.1"/>
    <property type="molecule type" value="Genomic_DNA"/>
</dbReference>
<keyword evidence="2" id="KW-1185">Reference proteome</keyword>
<name>A0A7G5XDF5_9BACT</name>
<dbReference type="PANTHER" id="PTHR34352:SF1">
    <property type="entry name" value="PROTEIN YHFA"/>
    <property type="match status" value="1"/>
</dbReference>
<dbReference type="InterPro" id="IPR003718">
    <property type="entry name" value="OsmC/Ohr_fam"/>
</dbReference>
<dbReference type="InterPro" id="IPR036102">
    <property type="entry name" value="OsmC/Ohrsf"/>
</dbReference>
<gene>
    <name evidence="1" type="ORF">H4075_15670</name>
</gene>
<dbReference type="RefSeq" id="WP_182801772.1">
    <property type="nucleotide sequence ID" value="NZ_CP060007.1"/>
</dbReference>
<dbReference type="PANTHER" id="PTHR34352">
    <property type="entry name" value="PROTEIN YHFA"/>
    <property type="match status" value="1"/>
</dbReference>